<dbReference type="GO" id="GO:0051920">
    <property type="term" value="F:peroxiredoxin activity"/>
    <property type="evidence" value="ECO:0007669"/>
    <property type="project" value="InterPro"/>
</dbReference>
<dbReference type="AlphaFoldDB" id="A0A381S8I8"/>
<dbReference type="SUPFAM" id="SSF69118">
    <property type="entry name" value="AhpD-like"/>
    <property type="match status" value="1"/>
</dbReference>
<dbReference type="InterPro" id="IPR029032">
    <property type="entry name" value="AhpD-like"/>
</dbReference>
<dbReference type="Pfam" id="PF02627">
    <property type="entry name" value="CMD"/>
    <property type="match status" value="1"/>
</dbReference>
<protein>
    <recommendedName>
        <fullName evidence="1">Carboxymuconolactone decarboxylase-like domain-containing protein</fullName>
    </recommendedName>
</protein>
<proteinExistence type="predicted"/>
<dbReference type="EMBL" id="UINC01002797">
    <property type="protein sequence ID" value="SVA00402.1"/>
    <property type="molecule type" value="Genomic_DNA"/>
</dbReference>
<organism evidence="2">
    <name type="scientific">marine metagenome</name>
    <dbReference type="NCBI Taxonomy" id="408172"/>
    <lineage>
        <taxon>unclassified sequences</taxon>
        <taxon>metagenomes</taxon>
        <taxon>ecological metagenomes</taxon>
    </lineage>
</organism>
<dbReference type="Gene3D" id="1.20.1290.10">
    <property type="entry name" value="AhpD-like"/>
    <property type="match status" value="1"/>
</dbReference>
<reference evidence="2" key="1">
    <citation type="submission" date="2018-05" db="EMBL/GenBank/DDBJ databases">
        <authorList>
            <person name="Lanie J.A."/>
            <person name="Ng W.-L."/>
            <person name="Kazmierczak K.M."/>
            <person name="Andrzejewski T.M."/>
            <person name="Davidsen T.M."/>
            <person name="Wayne K.J."/>
            <person name="Tettelin H."/>
            <person name="Glass J.I."/>
            <person name="Rusch D."/>
            <person name="Podicherti R."/>
            <person name="Tsui H.-C.T."/>
            <person name="Winkler M.E."/>
        </authorList>
    </citation>
    <scope>NUCLEOTIDE SEQUENCE</scope>
</reference>
<feature type="domain" description="Carboxymuconolactone decarboxylase-like" evidence="1">
    <location>
        <begin position="21"/>
        <end position="101"/>
    </location>
</feature>
<dbReference type="PANTHER" id="PTHR33570:SF2">
    <property type="entry name" value="CARBOXYMUCONOLACTONE DECARBOXYLASE-LIKE DOMAIN-CONTAINING PROTEIN"/>
    <property type="match status" value="1"/>
</dbReference>
<dbReference type="PANTHER" id="PTHR33570">
    <property type="entry name" value="4-CARBOXYMUCONOLACTONE DECARBOXYLASE FAMILY PROTEIN"/>
    <property type="match status" value="1"/>
</dbReference>
<sequence>MREVYGDEVREIPEGVSAFNDVMLRSLFAEVWDRDVLSFRDRRLLAMGVIAANGATDIWGLQARSALANGELSVEELRETLVFLAPYAGYPNVAPLVGVTEKAIAGAVED</sequence>
<evidence type="ECO:0000259" key="1">
    <source>
        <dbReference type="Pfam" id="PF02627"/>
    </source>
</evidence>
<dbReference type="InterPro" id="IPR003779">
    <property type="entry name" value="CMD-like"/>
</dbReference>
<name>A0A381S8I8_9ZZZZ</name>
<evidence type="ECO:0000313" key="2">
    <source>
        <dbReference type="EMBL" id="SVA00402.1"/>
    </source>
</evidence>
<gene>
    <name evidence="2" type="ORF">METZ01_LOCUS53256</name>
</gene>
<accession>A0A381S8I8</accession>
<dbReference type="InterPro" id="IPR052512">
    <property type="entry name" value="4CMD/NDH-1_regulator"/>
</dbReference>